<organism evidence="1 2">
    <name type="scientific">Plasmopara halstedii</name>
    <name type="common">Downy mildew of sunflower</name>
    <dbReference type="NCBI Taxonomy" id="4781"/>
    <lineage>
        <taxon>Eukaryota</taxon>
        <taxon>Sar</taxon>
        <taxon>Stramenopiles</taxon>
        <taxon>Oomycota</taxon>
        <taxon>Peronosporomycetes</taxon>
        <taxon>Peronosporales</taxon>
        <taxon>Peronosporaceae</taxon>
        <taxon>Plasmopara</taxon>
    </lineage>
</organism>
<dbReference type="Proteomes" id="UP000054928">
    <property type="component" value="Unassembled WGS sequence"/>
</dbReference>
<dbReference type="EMBL" id="CCYD01000409">
    <property type="protein sequence ID" value="CEG39229.1"/>
    <property type="molecule type" value="Genomic_DNA"/>
</dbReference>
<dbReference type="GeneID" id="36404337"/>
<dbReference type="AlphaFoldDB" id="A0A0P1AEW7"/>
<evidence type="ECO:0000313" key="1">
    <source>
        <dbReference type="EMBL" id="CEG39229.1"/>
    </source>
</evidence>
<sequence>MLDDLFNIGKGASAYSRVWPRRANISSGVWHLNCLFQIEIHPAGWLLYSGEQFSPIGLLPRDE</sequence>
<dbReference type="RefSeq" id="XP_024575598.1">
    <property type="nucleotide sequence ID" value="XM_024724753.1"/>
</dbReference>
<name>A0A0P1AEW7_PLAHL</name>
<protein>
    <submittedName>
        <fullName evidence="1">Uncharacterized protein</fullName>
    </submittedName>
</protein>
<reference evidence="2" key="1">
    <citation type="submission" date="2014-09" db="EMBL/GenBank/DDBJ databases">
        <authorList>
            <person name="Sharma Rahul"/>
            <person name="Thines Marco"/>
        </authorList>
    </citation>
    <scope>NUCLEOTIDE SEQUENCE [LARGE SCALE GENOMIC DNA]</scope>
</reference>
<keyword evidence="2" id="KW-1185">Reference proteome</keyword>
<proteinExistence type="predicted"/>
<accession>A0A0P1AEW7</accession>
<evidence type="ECO:0000313" key="2">
    <source>
        <dbReference type="Proteomes" id="UP000054928"/>
    </source>
</evidence>